<protein>
    <submittedName>
        <fullName evidence="2">Uncharacterized protein</fullName>
    </submittedName>
</protein>
<accession>A0AAD7APW0</accession>
<feature type="compositionally biased region" description="Low complexity" evidence="1">
    <location>
        <begin position="137"/>
        <end position="146"/>
    </location>
</feature>
<evidence type="ECO:0000256" key="1">
    <source>
        <dbReference type="SAM" id="MobiDB-lite"/>
    </source>
</evidence>
<proteinExistence type="predicted"/>
<gene>
    <name evidence="2" type="ORF">DFH08DRAFT_276641</name>
</gene>
<dbReference type="EMBL" id="JARIHO010000003">
    <property type="protein sequence ID" value="KAJ7364726.1"/>
    <property type="molecule type" value="Genomic_DNA"/>
</dbReference>
<organism evidence="2 3">
    <name type="scientific">Mycena albidolilacea</name>
    <dbReference type="NCBI Taxonomy" id="1033008"/>
    <lineage>
        <taxon>Eukaryota</taxon>
        <taxon>Fungi</taxon>
        <taxon>Dikarya</taxon>
        <taxon>Basidiomycota</taxon>
        <taxon>Agaricomycotina</taxon>
        <taxon>Agaricomycetes</taxon>
        <taxon>Agaricomycetidae</taxon>
        <taxon>Agaricales</taxon>
        <taxon>Marasmiineae</taxon>
        <taxon>Mycenaceae</taxon>
        <taxon>Mycena</taxon>
    </lineage>
</organism>
<feature type="region of interest" description="Disordered" evidence="1">
    <location>
        <begin position="82"/>
        <end position="119"/>
    </location>
</feature>
<name>A0AAD7APW0_9AGAR</name>
<feature type="compositionally biased region" description="Pro residues" evidence="1">
    <location>
        <begin position="83"/>
        <end position="97"/>
    </location>
</feature>
<reference evidence="2" key="1">
    <citation type="submission" date="2023-03" db="EMBL/GenBank/DDBJ databases">
        <title>Massive genome expansion in bonnet fungi (Mycena s.s.) driven by repeated elements and novel gene families across ecological guilds.</title>
        <authorList>
            <consortium name="Lawrence Berkeley National Laboratory"/>
            <person name="Harder C.B."/>
            <person name="Miyauchi S."/>
            <person name="Viragh M."/>
            <person name="Kuo A."/>
            <person name="Thoen E."/>
            <person name="Andreopoulos B."/>
            <person name="Lu D."/>
            <person name="Skrede I."/>
            <person name="Drula E."/>
            <person name="Henrissat B."/>
            <person name="Morin E."/>
            <person name="Kohler A."/>
            <person name="Barry K."/>
            <person name="LaButti K."/>
            <person name="Morin E."/>
            <person name="Salamov A."/>
            <person name="Lipzen A."/>
            <person name="Mereny Z."/>
            <person name="Hegedus B."/>
            <person name="Baldrian P."/>
            <person name="Stursova M."/>
            <person name="Weitz H."/>
            <person name="Taylor A."/>
            <person name="Grigoriev I.V."/>
            <person name="Nagy L.G."/>
            <person name="Martin F."/>
            <person name="Kauserud H."/>
        </authorList>
    </citation>
    <scope>NUCLEOTIDE SEQUENCE</scope>
    <source>
        <strain evidence="2">CBHHK002</strain>
    </source>
</reference>
<evidence type="ECO:0000313" key="3">
    <source>
        <dbReference type="Proteomes" id="UP001218218"/>
    </source>
</evidence>
<dbReference type="Proteomes" id="UP001218218">
    <property type="component" value="Unassembled WGS sequence"/>
</dbReference>
<evidence type="ECO:0000313" key="2">
    <source>
        <dbReference type="EMBL" id="KAJ7364726.1"/>
    </source>
</evidence>
<feature type="region of interest" description="Disordered" evidence="1">
    <location>
        <begin position="134"/>
        <end position="201"/>
    </location>
</feature>
<keyword evidence="3" id="KW-1185">Reference proteome</keyword>
<dbReference type="AlphaFoldDB" id="A0AAD7APW0"/>
<sequence length="235" mass="25088">MSLLSVMFSCCLRPRVDDDPTVMPTETTTLISHHSGHSSAGFVDTTAVDRQKLHDRMLSIVRAKEGKMVNVNLRAPFILGTAPPSPPSESPSSPPLPVASDSAPPSPSAPAPNGNHAHIPHILTMTPARMRLRADSRYSSPSGSRSSSRRRIDSADRSPVPSHLQLHPAPERPPRRGPNSSSEWFGDTDAGTESESDSHASRLGDAVAIAIGRPVRKDKDIVDAGDGIAFSWGDT</sequence>
<comment type="caution">
    <text evidence="2">The sequence shown here is derived from an EMBL/GenBank/DDBJ whole genome shotgun (WGS) entry which is preliminary data.</text>
</comment>